<dbReference type="GO" id="GO:0000272">
    <property type="term" value="P:polysaccharide catabolic process"/>
    <property type="evidence" value="ECO:0007669"/>
    <property type="project" value="UniProtKB-KW"/>
</dbReference>
<dbReference type="InterPro" id="IPR017853">
    <property type="entry name" value="GH"/>
</dbReference>
<protein>
    <recommendedName>
        <fullName evidence="4">Beta-amylase</fullName>
        <ecNumber evidence="4">3.2.1.2</ecNumber>
    </recommendedName>
</protein>
<keyword evidence="4" id="KW-0378">Hydrolase</keyword>
<gene>
    <name evidence="5" type="ORF">QN277_028418</name>
</gene>
<evidence type="ECO:0000256" key="2">
    <source>
        <dbReference type="ARBA" id="ARBA00023277"/>
    </source>
</evidence>
<dbReference type="Gene3D" id="3.20.20.80">
    <property type="entry name" value="Glycosidases"/>
    <property type="match status" value="1"/>
</dbReference>
<dbReference type="AlphaFoldDB" id="A0AAE1MIA0"/>
<comment type="caution">
    <text evidence="5">The sequence shown here is derived from an EMBL/GenBank/DDBJ whole genome shotgun (WGS) entry which is preliminary data.</text>
</comment>
<dbReference type="Pfam" id="PF01373">
    <property type="entry name" value="Glyco_hydro_14"/>
    <property type="match status" value="1"/>
</dbReference>
<dbReference type="SUPFAM" id="SSF51445">
    <property type="entry name" value="(Trans)glycosidases"/>
    <property type="match status" value="1"/>
</dbReference>
<dbReference type="GO" id="GO:0016161">
    <property type="term" value="F:beta-amylase activity"/>
    <property type="evidence" value="ECO:0007669"/>
    <property type="project" value="UniProtKB-EC"/>
</dbReference>
<evidence type="ECO:0000256" key="1">
    <source>
        <dbReference type="ARBA" id="ARBA00005652"/>
    </source>
</evidence>
<dbReference type="InterPro" id="IPR001554">
    <property type="entry name" value="Glyco_hydro_14"/>
</dbReference>
<evidence type="ECO:0000256" key="3">
    <source>
        <dbReference type="ARBA" id="ARBA00023326"/>
    </source>
</evidence>
<sequence>MAIASHPTPSFSPSFCSTRTQFSRLSCFPSVTLSQSRSNQTRRLISSRLNSSKFSDADGSVSPGKGDFPYELQHDFSPQRQRRGSPVYVTLPLDSVDEEGRALRLKILMASFRALALAGVEGVVLEIWWGLVERNEPMVYNWRGYCQLVKLAGTFGLKVRVVLAFHQCGTDPGDPHWIPLPLWVLDEIKKDPDLVYSDRFGTKSAEYISLGCDALPVLCGRSPIQAYADFMRNFRDTFRPYFGIIITGIQIGMGPGGELRYPLCPSQLTHDRHSEFGEFQCYDKYMIASLNACARDIGMPAWGQGAPRDTGSSRHNLFSTSENGKDPWNSPQGEYRPWNLPEGRFFLEWYSGMLLLHGQRICREAETIFRGTEVNISAKVAAIHWHYLTDSHASELTAGYYNTSERDGYLPIARMFSKYGFGICCSGFEMQDAVVNKINPAGSPEGFLKQLLLAARLCDMQLEGQNFSSNLNDISFEQVLKMSKFYTEGVEKRPFSFNFVRMGRKMFGSRFWDRFTRFVRQLSDGSNFQARLNSVCDARHKCLTMARAAEPGVLYQHC</sequence>
<dbReference type="PANTHER" id="PTHR31352">
    <property type="entry name" value="BETA-AMYLASE 1, CHLOROPLASTIC"/>
    <property type="match status" value="1"/>
</dbReference>
<reference evidence="5" key="1">
    <citation type="submission" date="2023-10" db="EMBL/GenBank/DDBJ databases">
        <title>Chromosome-level genome of the transformable northern wattle, Acacia crassicarpa.</title>
        <authorList>
            <person name="Massaro I."/>
            <person name="Sinha N.R."/>
            <person name="Poethig S."/>
            <person name="Leichty A.R."/>
        </authorList>
    </citation>
    <scope>NUCLEOTIDE SEQUENCE</scope>
    <source>
        <strain evidence="5">Acra3RX</strain>
        <tissue evidence="5">Leaf</tissue>
    </source>
</reference>
<keyword evidence="2 4" id="KW-0119">Carbohydrate metabolism</keyword>
<keyword evidence="6" id="KW-1185">Reference proteome</keyword>
<organism evidence="5 6">
    <name type="scientific">Acacia crassicarpa</name>
    <name type="common">northern wattle</name>
    <dbReference type="NCBI Taxonomy" id="499986"/>
    <lineage>
        <taxon>Eukaryota</taxon>
        <taxon>Viridiplantae</taxon>
        <taxon>Streptophyta</taxon>
        <taxon>Embryophyta</taxon>
        <taxon>Tracheophyta</taxon>
        <taxon>Spermatophyta</taxon>
        <taxon>Magnoliopsida</taxon>
        <taxon>eudicotyledons</taxon>
        <taxon>Gunneridae</taxon>
        <taxon>Pentapetalae</taxon>
        <taxon>rosids</taxon>
        <taxon>fabids</taxon>
        <taxon>Fabales</taxon>
        <taxon>Fabaceae</taxon>
        <taxon>Caesalpinioideae</taxon>
        <taxon>mimosoid clade</taxon>
        <taxon>Acacieae</taxon>
        <taxon>Acacia</taxon>
    </lineage>
</organism>
<name>A0AAE1MIA0_9FABA</name>
<dbReference type="EC" id="3.2.1.2" evidence="4"/>
<dbReference type="PANTHER" id="PTHR31352:SF7">
    <property type="entry name" value="BETA-AMYLASE"/>
    <property type="match status" value="1"/>
</dbReference>
<evidence type="ECO:0000313" key="6">
    <source>
        <dbReference type="Proteomes" id="UP001293593"/>
    </source>
</evidence>
<comment type="catalytic activity">
    <reaction evidence="4">
        <text>Hydrolysis of (1-&gt;4)-alpha-D-glucosidic linkages in polysaccharides so as to remove successive maltose units from the non-reducing ends of the chains.</text>
        <dbReference type="EC" id="3.2.1.2"/>
    </reaction>
</comment>
<dbReference type="PRINTS" id="PR00750">
    <property type="entry name" value="BETAAMYLASE"/>
</dbReference>
<evidence type="ECO:0000256" key="4">
    <source>
        <dbReference type="RuleBase" id="RU000509"/>
    </source>
</evidence>
<dbReference type="Proteomes" id="UP001293593">
    <property type="component" value="Unassembled WGS sequence"/>
</dbReference>
<keyword evidence="3 4" id="KW-0624">Polysaccharide degradation</keyword>
<keyword evidence="4" id="KW-0326">Glycosidase</keyword>
<evidence type="ECO:0000313" key="5">
    <source>
        <dbReference type="EMBL" id="KAK4262928.1"/>
    </source>
</evidence>
<proteinExistence type="inferred from homology"/>
<accession>A0AAE1MIA0</accession>
<comment type="similarity">
    <text evidence="1 4">Belongs to the glycosyl hydrolase 14 family.</text>
</comment>
<dbReference type="EMBL" id="JAWXYG010000009">
    <property type="protein sequence ID" value="KAK4262928.1"/>
    <property type="molecule type" value="Genomic_DNA"/>
</dbReference>